<evidence type="ECO:0000256" key="3">
    <source>
        <dbReference type="ARBA" id="ARBA00022982"/>
    </source>
</evidence>
<dbReference type="GO" id="GO:0009055">
    <property type="term" value="F:electron transfer activity"/>
    <property type="evidence" value="ECO:0007669"/>
    <property type="project" value="InterPro"/>
</dbReference>
<evidence type="ECO:0000313" key="7">
    <source>
        <dbReference type="EMBL" id="MBH0229175.1"/>
    </source>
</evidence>
<evidence type="ECO:0000259" key="6">
    <source>
        <dbReference type="Pfam" id="PF00127"/>
    </source>
</evidence>
<dbReference type="Pfam" id="PF00127">
    <property type="entry name" value="Copper-bind"/>
    <property type="match status" value="1"/>
</dbReference>
<feature type="compositionally biased region" description="Basic and acidic residues" evidence="5">
    <location>
        <begin position="58"/>
        <end position="76"/>
    </location>
</feature>
<dbReference type="SUPFAM" id="SSF49503">
    <property type="entry name" value="Cupredoxins"/>
    <property type="match status" value="1"/>
</dbReference>
<keyword evidence="2" id="KW-0479">Metal-binding</keyword>
<protein>
    <recommendedName>
        <fullName evidence="6">Blue (type 1) copper domain-containing protein</fullName>
    </recommendedName>
</protein>
<keyword evidence="1" id="KW-0813">Transport</keyword>
<keyword evidence="8" id="KW-1185">Reference proteome</keyword>
<dbReference type="PROSITE" id="PS00196">
    <property type="entry name" value="COPPER_BLUE"/>
    <property type="match status" value="1"/>
</dbReference>
<comment type="caution">
    <text evidence="7">The sequence shown here is derived from an EMBL/GenBank/DDBJ whole genome shotgun (WGS) entry which is preliminary data.</text>
</comment>
<dbReference type="InterPro" id="IPR000923">
    <property type="entry name" value="BlueCu_1"/>
</dbReference>
<reference evidence="7 8" key="1">
    <citation type="journal article" date="2005" name="Int. J. Syst. Evol. Microbiol.">
        <title>Halobacillus yeomjeoni sp. nov., isolated from a marine solar saltern in Korea.</title>
        <authorList>
            <person name="Yoon J.H."/>
            <person name="Kang S.J."/>
            <person name="Lee C.H."/>
            <person name="Oh H.W."/>
            <person name="Oh T.K."/>
        </authorList>
    </citation>
    <scope>NUCLEOTIDE SEQUENCE [LARGE SCALE GENOMIC DNA]</scope>
    <source>
        <strain evidence="7 8">KCTC 3957</strain>
    </source>
</reference>
<dbReference type="RefSeq" id="WP_197315802.1">
    <property type="nucleotide sequence ID" value="NZ_JADZSC010000001.1"/>
</dbReference>
<keyword evidence="4" id="KW-0186">Copper</keyword>
<accession>A0A931HT04</accession>
<evidence type="ECO:0000313" key="8">
    <source>
        <dbReference type="Proteomes" id="UP000614490"/>
    </source>
</evidence>
<dbReference type="InterPro" id="IPR028871">
    <property type="entry name" value="BlueCu_1_BS"/>
</dbReference>
<proteinExistence type="predicted"/>
<feature type="domain" description="Blue (type 1) copper" evidence="6">
    <location>
        <begin position="83"/>
        <end position="208"/>
    </location>
</feature>
<evidence type="ECO:0000256" key="4">
    <source>
        <dbReference type="ARBA" id="ARBA00023008"/>
    </source>
</evidence>
<dbReference type="InterPro" id="IPR008972">
    <property type="entry name" value="Cupredoxin"/>
</dbReference>
<evidence type="ECO:0000256" key="2">
    <source>
        <dbReference type="ARBA" id="ARBA00022723"/>
    </source>
</evidence>
<dbReference type="InterPro" id="IPR033138">
    <property type="entry name" value="Cu_oxidase_CS"/>
</dbReference>
<feature type="region of interest" description="Disordered" evidence="5">
    <location>
        <begin position="27"/>
        <end position="77"/>
    </location>
</feature>
<dbReference type="EMBL" id="JADZSC010000001">
    <property type="protein sequence ID" value="MBH0229175.1"/>
    <property type="molecule type" value="Genomic_DNA"/>
</dbReference>
<dbReference type="GO" id="GO:0005507">
    <property type="term" value="F:copper ion binding"/>
    <property type="evidence" value="ECO:0007669"/>
    <property type="project" value="InterPro"/>
</dbReference>
<evidence type="ECO:0000256" key="1">
    <source>
        <dbReference type="ARBA" id="ARBA00022448"/>
    </source>
</evidence>
<dbReference type="Gene3D" id="2.60.40.420">
    <property type="entry name" value="Cupredoxins - blue copper proteins"/>
    <property type="match status" value="1"/>
</dbReference>
<dbReference type="Proteomes" id="UP000614490">
    <property type="component" value="Unassembled WGS sequence"/>
</dbReference>
<keyword evidence="3" id="KW-0249">Electron transport</keyword>
<name>A0A931HT04_9BACI</name>
<dbReference type="PANTHER" id="PTHR38439">
    <property type="entry name" value="AURACYANIN-B"/>
    <property type="match status" value="1"/>
</dbReference>
<organism evidence="7 8">
    <name type="scientific">Halobacillus yeomjeoni</name>
    <dbReference type="NCBI Taxonomy" id="311194"/>
    <lineage>
        <taxon>Bacteria</taxon>
        <taxon>Bacillati</taxon>
        <taxon>Bacillota</taxon>
        <taxon>Bacilli</taxon>
        <taxon>Bacillales</taxon>
        <taxon>Bacillaceae</taxon>
        <taxon>Halobacillus</taxon>
    </lineage>
</organism>
<feature type="compositionally biased region" description="Acidic residues" evidence="5">
    <location>
        <begin position="32"/>
        <end position="57"/>
    </location>
</feature>
<dbReference type="AlphaFoldDB" id="A0A931HT04"/>
<dbReference type="PANTHER" id="PTHR38439:SF3">
    <property type="entry name" value="COPPER-RESISTANT CUPROPROTEIN COPI"/>
    <property type="match status" value="1"/>
</dbReference>
<dbReference type="PROSITE" id="PS00079">
    <property type="entry name" value="MULTICOPPER_OXIDASE1"/>
    <property type="match status" value="1"/>
</dbReference>
<dbReference type="PROSITE" id="PS51257">
    <property type="entry name" value="PROKAR_LIPOPROTEIN"/>
    <property type="match status" value="1"/>
</dbReference>
<dbReference type="InterPro" id="IPR050845">
    <property type="entry name" value="Cu-binding_ET"/>
</dbReference>
<evidence type="ECO:0000256" key="5">
    <source>
        <dbReference type="SAM" id="MobiDB-lite"/>
    </source>
</evidence>
<sequence length="210" mass="23341">MNYNRLLIIVIGIISLFALVGCSSSEQVSEKDTEEQVANETTENESSSENETDEGDSEDKSQNSSKESDKEKHMYDENNNVIEVSAYEMGFDPSEITLKKGVEYELVLINDGDMFHDLTTTELKAEITFKGEMPDHPESMSMLDELFGVTKVHAAGDHDGHHKNSFHMNAKSGQTVKLKFIPSEVGEYEFVCTVPGHEEAGMTGTFTVVE</sequence>
<gene>
    <name evidence="7" type="ORF">H0267_03010</name>
</gene>